<accession>A0AAN6WEJ6</accession>
<keyword evidence="11" id="KW-0119">Carbohydrate metabolism</keyword>
<comment type="similarity">
    <text evidence="13">Belongs to the polysaccharide monooxygenase AA9 family.</text>
</comment>
<keyword evidence="8" id="KW-0186">Copper</keyword>
<dbReference type="EMBL" id="MU866096">
    <property type="protein sequence ID" value="KAK4180604.1"/>
    <property type="molecule type" value="Genomic_DNA"/>
</dbReference>
<keyword evidence="9" id="KW-0503">Monooxygenase</keyword>
<evidence type="ECO:0000256" key="13">
    <source>
        <dbReference type="ARBA" id="ARBA00044502"/>
    </source>
</evidence>
<dbReference type="GO" id="GO:0004497">
    <property type="term" value="F:monooxygenase activity"/>
    <property type="evidence" value="ECO:0007669"/>
    <property type="project" value="UniProtKB-KW"/>
</dbReference>
<keyword evidence="4" id="KW-0479">Metal-binding</keyword>
<evidence type="ECO:0000313" key="17">
    <source>
        <dbReference type="EMBL" id="KAK4180604.1"/>
    </source>
</evidence>
<reference evidence="17" key="1">
    <citation type="journal article" date="2023" name="Mol. Phylogenet. Evol.">
        <title>Genome-scale phylogeny and comparative genomics of the fungal order Sordariales.</title>
        <authorList>
            <person name="Hensen N."/>
            <person name="Bonometti L."/>
            <person name="Westerberg I."/>
            <person name="Brannstrom I.O."/>
            <person name="Guillou S."/>
            <person name="Cros-Aarteil S."/>
            <person name="Calhoun S."/>
            <person name="Haridas S."/>
            <person name="Kuo A."/>
            <person name="Mondo S."/>
            <person name="Pangilinan J."/>
            <person name="Riley R."/>
            <person name="LaButti K."/>
            <person name="Andreopoulos B."/>
            <person name="Lipzen A."/>
            <person name="Chen C."/>
            <person name="Yan M."/>
            <person name="Daum C."/>
            <person name="Ng V."/>
            <person name="Clum A."/>
            <person name="Steindorff A."/>
            <person name="Ohm R.A."/>
            <person name="Martin F."/>
            <person name="Silar P."/>
            <person name="Natvig D.O."/>
            <person name="Lalanne C."/>
            <person name="Gautier V."/>
            <person name="Ament-Velasquez S.L."/>
            <person name="Kruys A."/>
            <person name="Hutchinson M.I."/>
            <person name="Powell A.J."/>
            <person name="Barry K."/>
            <person name="Miller A.N."/>
            <person name="Grigoriev I.V."/>
            <person name="Debuchy R."/>
            <person name="Gladieux P."/>
            <person name="Hiltunen Thoren M."/>
            <person name="Johannesson H."/>
        </authorList>
    </citation>
    <scope>NUCLEOTIDE SEQUENCE</scope>
    <source>
        <strain evidence="17">CBS 892.96</strain>
    </source>
</reference>
<reference evidence="17" key="2">
    <citation type="submission" date="2023-05" db="EMBL/GenBank/DDBJ databases">
        <authorList>
            <consortium name="Lawrence Berkeley National Laboratory"/>
            <person name="Steindorff A."/>
            <person name="Hensen N."/>
            <person name="Bonometti L."/>
            <person name="Westerberg I."/>
            <person name="Brannstrom I.O."/>
            <person name="Guillou S."/>
            <person name="Cros-Aarteil S."/>
            <person name="Calhoun S."/>
            <person name="Haridas S."/>
            <person name="Kuo A."/>
            <person name="Mondo S."/>
            <person name="Pangilinan J."/>
            <person name="Riley R."/>
            <person name="Labutti K."/>
            <person name="Andreopoulos B."/>
            <person name="Lipzen A."/>
            <person name="Chen C."/>
            <person name="Yanf M."/>
            <person name="Daum C."/>
            <person name="Ng V."/>
            <person name="Clum A."/>
            <person name="Ohm R."/>
            <person name="Martin F."/>
            <person name="Silar P."/>
            <person name="Natvig D."/>
            <person name="Lalanne C."/>
            <person name="Gautier V."/>
            <person name="Ament-Velasquez S.L."/>
            <person name="Kruys A."/>
            <person name="Hutchinson M.I."/>
            <person name="Powell A.J."/>
            <person name="Barry K."/>
            <person name="Miller A.N."/>
            <person name="Grigoriev I.V."/>
            <person name="Debuchy R."/>
            <person name="Gladieux P."/>
            <person name="Thoren M.H."/>
            <person name="Johannesson H."/>
        </authorList>
    </citation>
    <scope>NUCLEOTIDE SEQUENCE</scope>
    <source>
        <strain evidence="17">CBS 892.96</strain>
    </source>
</reference>
<evidence type="ECO:0000256" key="11">
    <source>
        <dbReference type="ARBA" id="ARBA00023277"/>
    </source>
</evidence>
<gene>
    <name evidence="17" type="ORF">QBC36DRAFT_307077</name>
</gene>
<dbReference type="AlphaFoldDB" id="A0AAN6WEJ6"/>
<keyword evidence="6" id="KW-0136">Cellulose degradation</keyword>
<evidence type="ECO:0000256" key="2">
    <source>
        <dbReference type="ARBA" id="ARBA00004613"/>
    </source>
</evidence>
<dbReference type="PANTHER" id="PTHR33353:SF10">
    <property type="entry name" value="ENDO-BETA-1,4-GLUCANASE D"/>
    <property type="match status" value="1"/>
</dbReference>
<keyword evidence="3" id="KW-0964">Secreted</keyword>
<evidence type="ECO:0000256" key="6">
    <source>
        <dbReference type="ARBA" id="ARBA00023001"/>
    </source>
</evidence>
<evidence type="ECO:0000256" key="7">
    <source>
        <dbReference type="ARBA" id="ARBA00023002"/>
    </source>
</evidence>
<evidence type="ECO:0000256" key="3">
    <source>
        <dbReference type="ARBA" id="ARBA00022525"/>
    </source>
</evidence>
<dbReference type="CDD" id="cd21175">
    <property type="entry name" value="LPMO_AA9"/>
    <property type="match status" value="1"/>
</dbReference>
<feature type="domain" description="Auxiliary Activity family 9 catalytic" evidence="16">
    <location>
        <begin position="131"/>
        <end position="308"/>
    </location>
</feature>
<keyword evidence="18" id="KW-1185">Reference proteome</keyword>
<evidence type="ECO:0000256" key="8">
    <source>
        <dbReference type="ARBA" id="ARBA00023008"/>
    </source>
</evidence>
<evidence type="ECO:0000256" key="5">
    <source>
        <dbReference type="ARBA" id="ARBA00022729"/>
    </source>
</evidence>
<keyword evidence="7" id="KW-0560">Oxidoreductase</keyword>
<dbReference type="Pfam" id="PF03443">
    <property type="entry name" value="AA9"/>
    <property type="match status" value="1"/>
</dbReference>
<keyword evidence="10" id="KW-1015">Disulfide bond</keyword>
<dbReference type="Gene3D" id="2.70.50.70">
    <property type="match status" value="1"/>
</dbReference>
<dbReference type="InterPro" id="IPR049892">
    <property type="entry name" value="AA9"/>
</dbReference>
<evidence type="ECO:0000256" key="9">
    <source>
        <dbReference type="ARBA" id="ARBA00023033"/>
    </source>
</evidence>
<evidence type="ECO:0000256" key="15">
    <source>
        <dbReference type="ARBA" id="ARBA00047174"/>
    </source>
</evidence>
<name>A0AAN6WEJ6_9PEZI</name>
<keyword evidence="12" id="KW-0624">Polysaccharide degradation</keyword>
<evidence type="ECO:0000256" key="4">
    <source>
        <dbReference type="ARBA" id="ARBA00022723"/>
    </source>
</evidence>
<evidence type="ECO:0000256" key="14">
    <source>
        <dbReference type="ARBA" id="ARBA00045077"/>
    </source>
</evidence>
<comment type="catalytic activity">
    <reaction evidence="14">
        <text>[(1-&gt;4)-beta-D-glucosyl]n+m + reduced acceptor + O2 = 4-dehydro-beta-D-glucosyl-[(1-&gt;4)-beta-D-glucosyl]n-1 + [(1-&gt;4)-beta-D-glucosyl]m + acceptor + H2O.</text>
        <dbReference type="EC" id="1.14.99.56"/>
    </reaction>
</comment>
<evidence type="ECO:0000256" key="10">
    <source>
        <dbReference type="ARBA" id="ARBA00023157"/>
    </source>
</evidence>
<protein>
    <recommendedName>
        <fullName evidence="15">lytic cellulose monooxygenase (C4-dehydrogenating)</fullName>
        <ecNumber evidence="15">1.14.99.56</ecNumber>
    </recommendedName>
</protein>
<evidence type="ECO:0000256" key="1">
    <source>
        <dbReference type="ARBA" id="ARBA00001973"/>
    </source>
</evidence>
<dbReference type="GO" id="GO:0030245">
    <property type="term" value="P:cellulose catabolic process"/>
    <property type="evidence" value="ECO:0007669"/>
    <property type="project" value="UniProtKB-KW"/>
</dbReference>
<evidence type="ECO:0000313" key="18">
    <source>
        <dbReference type="Proteomes" id="UP001302321"/>
    </source>
</evidence>
<evidence type="ECO:0000259" key="16">
    <source>
        <dbReference type="Pfam" id="PF03443"/>
    </source>
</evidence>
<dbReference type="GO" id="GO:0046872">
    <property type="term" value="F:metal ion binding"/>
    <property type="evidence" value="ECO:0007669"/>
    <property type="project" value="UniProtKB-KW"/>
</dbReference>
<dbReference type="GO" id="GO:0016787">
    <property type="term" value="F:hydrolase activity"/>
    <property type="evidence" value="ECO:0007669"/>
    <property type="project" value="UniProtKB-KW"/>
</dbReference>
<dbReference type="PANTHER" id="PTHR33353">
    <property type="entry name" value="PUTATIVE (AFU_ORTHOLOGUE AFUA_1G12560)-RELATED"/>
    <property type="match status" value="1"/>
</dbReference>
<sequence>MRMRPVSCQPVRGYSRSSVTEGSQALGSAVVECQLGPLDFAPSGMLKCLTAAILSCLFPLKPPRKTLQSPLQDETFHGHPLNFVCHKGGVVPLCSALEELLTPLALKDIFHQLLHRETIFAPFQYIRPVPAETPLHLTDKNDIRCNRGGASGQSTDTLTVTAGDTVGFKPTFWTHHPGPFAAYLSAVPSGKTVKNYAGDGDWFKIWEFGTYPNLTPESTYQETWRLLPDPLTFPIPAATPPGQYLLRFEHVALHNAYVRGGAEFYPSCAHIEVLNAGWKSGGPKPGPTARFPEAHQAEENGKLRFNFQDFNDVQQFNSKKMPGPAVWDGR</sequence>
<dbReference type="GO" id="GO:0005576">
    <property type="term" value="C:extracellular region"/>
    <property type="evidence" value="ECO:0007669"/>
    <property type="project" value="UniProtKB-SubCell"/>
</dbReference>
<comment type="cofactor">
    <cofactor evidence="1">
        <name>Cu(2+)</name>
        <dbReference type="ChEBI" id="CHEBI:29036"/>
    </cofactor>
</comment>
<comment type="subcellular location">
    <subcellularLocation>
        <location evidence="2">Secreted</location>
    </subcellularLocation>
</comment>
<dbReference type="Proteomes" id="UP001302321">
    <property type="component" value="Unassembled WGS sequence"/>
</dbReference>
<evidence type="ECO:0000256" key="12">
    <source>
        <dbReference type="ARBA" id="ARBA00023326"/>
    </source>
</evidence>
<organism evidence="17 18">
    <name type="scientific">Triangularia setosa</name>
    <dbReference type="NCBI Taxonomy" id="2587417"/>
    <lineage>
        <taxon>Eukaryota</taxon>
        <taxon>Fungi</taxon>
        <taxon>Dikarya</taxon>
        <taxon>Ascomycota</taxon>
        <taxon>Pezizomycotina</taxon>
        <taxon>Sordariomycetes</taxon>
        <taxon>Sordariomycetidae</taxon>
        <taxon>Sordariales</taxon>
        <taxon>Podosporaceae</taxon>
        <taxon>Triangularia</taxon>
    </lineage>
</organism>
<comment type="caution">
    <text evidence="17">The sequence shown here is derived from an EMBL/GenBank/DDBJ whole genome shotgun (WGS) entry which is preliminary data.</text>
</comment>
<keyword evidence="17" id="KW-0378">Hydrolase</keyword>
<proteinExistence type="inferred from homology"/>
<dbReference type="EC" id="1.14.99.56" evidence="15"/>
<dbReference type="InterPro" id="IPR005103">
    <property type="entry name" value="AA9_LPMO"/>
</dbReference>
<keyword evidence="5" id="KW-0732">Signal</keyword>